<accession>A0A914VPS6</accession>
<organism evidence="2 3">
    <name type="scientific">Plectus sambesii</name>
    <dbReference type="NCBI Taxonomy" id="2011161"/>
    <lineage>
        <taxon>Eukaryota</taxon>
        <taxon>Metazoa</taxon>
        <taxon>Ecdysozoa</taxon>
        <taxon>Nematoda</taxon>
        <taxon>Chromadorea</taxon>
        <taxon>Plectida</taxon>
        <taxon>Plectina</taxon>
        <taxon>Plectoidea</taxon>
        <taxon>Plectidae</taxon>
        <taxon>Plectus</taxon>
    </lineage>
</organism>
<dbReference type="Proteomes" id="UP000887566">
    <property type="component" value="Unplaced"/>
</dbReference>
<feature type="compositionally biased region" description="Low complexity" evidence="1">
    <location>
        <begin position="28"/>
        <end position="38"/>
    </location>
</feature>
<sequence>MRARVARRTEVAPISAVARPTNCGYAASSSPSSSSSRSLPHPFGGMRRRGTCGWSMRPAIALIVLASCVVVGDGRRWTVDEVRSLKFPYSKGVNLGMAVCKA</sequence>
<name>A0A914VPS6_9BILA</name>
<evidence type="ECO:0000313" key="3">
    <source>
        <dbReference type="WBParaSite" id="PSAMB.scaffold22754size476.g38708.t1"/>
    </source>
</evidence>
<proteinExistence type="predicted"/>
<evidence type="ECO:0000313" key="2">
    <source>
        <dbReference type="Proteomes" id="UP000887566"/>
    </source>
</evidence>
<protein>
    <submittedName>
        <fullName evidence="3">Uncharacterized protein</fullName>
    </submittedName>
</protein>
<reference evidence="3" key="1">
    <citation type="submission" date="2022-11" db="UniProtKB">
        <authorList>
            <consortium name="WormBaseParasite"/>
        </authorList>
    </citation>
    <scope>IDENTIFICATION</scope>
</reference>
<keyword evidence="2" id="KW-1185">Reference proteome</keyword>
<evidence type="ECO:0000256" key="1">
    <source>
        <dbReference type="SAM" id="MobiDB-lite"/>
    </source>
</evidence>
<dbReference type="WBParaSite" id="PSAMB.scaffold22754size476.g38708.t1">
    <property type="protein sequence ID" value="PSAMB.scaffold22754size476.g38708.t1"/>
    <property type="gene ID" value="PSAMB.scaffold22754size476.g38708"/>
</dbReference>
<dbReference type="AlphaFoldDB" id="A0A914VPS6"/>
<feature type="region of interest" description="Disordered" evidence="1">
    <location>
        <begin position="23"/>
        <end position="44"/>
    </location>
</feature>